<evidence type="ECO:0000313" key="2">
    <source>
        <dbReference type="Proteomes" id="UP000826212"/>
    </source>
</evidence>
<name>A0AC61NL99_9BACT</name>
<dbReference type="EC" id="3.1.1.31" evidence="1"/>
<gene>
    <name evidence="1" type="primary">pgl</name>
    <name evidence="1" type="ORF">K4L44_02240</name>
</gene>
<proteinExistence type="predicted"/>
<accession>A0AC61NL99</accession>
<reference evidence="1" key="1">
    <citation type="submission" date="2021-08" db="EMBL/GenBank/DDBJ databases">
        <title>Novel anaerobic bacterium isolated from sea squirt in East Sea, Republic of Korea.</title>
        <authorList>
            <person name="Nguyen T.H."/>
            <person name="Li Z."/>
            <person name="Lee Y.-J."/>
            <person name="Ko J."/>
            <person name="Kim S.-G."/>
        </authorList>
    </citation>
    <scope>NUCLEOTIDE SEQUENCE</scope>
    <source>
        <strain evidence="1">KCTC 25031</strain>
    </source>
</reference>
<keyword evidence="2" id="KW-1185">Reference proteome</keyword>
<organism evidence="1 2">
    <name type="scientific">Halosquirtibacter laminarini</name>
    <dbReference type="NCBI Taxonomy" id="3374600"/>
    <lineage>
        <taxon>Bacteria</taxon>
        <taxon>Pseudomonadati</taxon>
        <taxon>Bacteroidota</taxon>
        <taxon>Bacteroidia</taxon>
        <taxon>Marinilabiliales</taxon>
        <taxon>Prolixibacteraceae</taxon>
        <taxon>Halosquirtibacter</taxon>
    </lineage>
</organism>
<protein>
    <submittedName>
        <fullName evidence="1">6-phosphogluconolactonase</fullName>
        <ecNumber evidence="1">3.1.1.31</ecNumber>
    </submittedName>
</protein>
<sequence length="237" mass="27346">MKEAQYISYKNKEDIAMALIDWIENWLDDVKDHPAIHIAISGGNTPKILFKYLAQSKHLDLFKNVHFWWVDERCVPMDDPESNFLYFNEYFVKPTGFSSEQVHPIDGTNNPDSEAMRYGELIETHISKKDTWPIFDLILLGMGDDGHTASIFPHQIEYITSQEICVVATHPITKQKRISLTGSVINRSKQVIFLVTGADKKDIFNEIKNQSTNAIQYPAYHIQSNKPVLWFIDKDVE</sequence>
<dbReference type="Proteomes" id="UP000826212">
    <property type="component" value="Chromosome"/>
</dbReference>
<evidence type="ECO:0000313" key="1">
    <source>
        <dbReference type="EMBL" id="QZE14701.1"/>
    </source>
</evidence>
<dbReference type="EMBL" id="CP081303">
    <property type="protein sequence ID" value="QZE14701.1"/>
    <property type="molecule type" value="Genomic_DNA"/>
</dbReference>
<keyword evidence="1" id="KW-0378">Hydrolase</keyword>